<name>A0A8S5R5E6_9CAUD</name>
<evidence type="ECO:0000256" key="1">
    <source>
        <dbReference type="SAM" id="Phobius"/>
    </source>
</evidence>
<sequence>MTGQGKNVHAARMVCAEIRDGIAVRACVRDYVPGKALLPEVSAPYAVCARQIAHDESLQAQADIHLVPALPGRLCDSPDGAVPDLLPGRVRIKIRKAHTEHSFDVSSMGFLLFSCASVMHQFCSNKYAAIQPRISSFGVVPLDLAAALNLSAISRLSLQEITDMFSASHLLRARRWVSVGIAYLPRADVRRIQRGRNQRFGVHAQNAGDGPQNAQDILRGVNGRIVHCAVGKLPAEAVSRHGKIHAAAKIAAGRVVGLDGDKLAVKIDDDTAGKLPVTSAIICSVRVIVGICLRSPRGNDIKHVCHPPIFLSCLFCFVSMAALYTVIPYMSRAFQKFLYKK</sequence>
<organism evidence="2">
    <name type="scientific">Siphoviridae sp. ctcMb1</name>
    <dbReference type="NCBI Taxonomy" id="2827276"/>
    <lineage>
        <taxon>Viruses</taxon>
        <taxon>Duplodnaviria</taxon>
        <taxon>Heunggongvirae</taxon>
        <taxon>Uroviricota</taxon>
        <taxon>Caudoviricetes</taxon>
    </lineage>
</organism>
<keyword evidence="1" id="KW-0812">Transmembrane</keyword>
<keyword evidence="1" id="KW-0472">Membrane</keyword>
<proteinExistence type="predicted"/>
<accession>A0A8S5R5E6</accession>
<reference evidence="2" key="1">
    <citation type="journal article" date="2021" name="Proc. Natl. Acad. Sci. U.S.A.">
        <title>A Catalog of Tens of Thousands of Viruses from Human Metagenomes Reveals Hidden Associations with Chronic Diseases.</title>
        <authorList>
            <person name="Tisza M.J."/>
            <person name="Buck C.B."/>
        </authorList>
    </citation>
    <scope>NUCLEOTIDE SEQUENCE</scope>
    <source>
        <strain evidence="2">CtcMb1</strain>
    </source>
</reference>
<keyword evidence="1" id="KW-1133">Transmembrane helix</keyword>
<feature type="transmembrane region" description="Helical" evidence="1">
    <location>
        <begin position="309"/>
        <end position="331"/>
    </location>
</feature>
<dbReference type="EMBL" id="BK015811">
    <property type="protein sequence ID" value="DAE26213.1"/>
    <property type="molecule type" value="Genomic_DNA"/>
</dbReference>
<evidence type="ECO:0000313" key="2">
    <source>
        <dbReference type="EMBL" id="DAE26213.1"/>
    </source>
</evidence>
<protein>
    <submittedName>
        <fullName evidence="2">Uncharacterized protein</fullName>
    </submittedName>
</protein>